<organism evidence="9 10">
    <name type="scientific">Puccinia coronata f. sp. avenae</name>
    <dbReference type="NCBI Taxonomy" id="200324"/>
    <lineage>
        <taxon>Eukaryota</taxon>
        <taxon>Fungi</taxon>
        <taxon>Dikarya</taxon>
        <taxon>Basidiomycota</taxon>
        <taxon>Pucciniomycotina</taxon>
        <taxon>Pucciniomycetes</taxon>
        <taxon>Pucciniales</taxon>
        <taxon>Pucciniaceae</taxon>
        <taxon>Puccinia</taxon>
    </lineage>
</organism>
<protein>
    <recommendedName>
        <fullName evidence="3">type II protein arginine methyltransferase</fullName>
        <ecNumber evidence="3">2.1.1.320</ecNumber>
    </recommendedName>
</protein>
<dbReference type="InterPro" id="IPR038375">
    <property type="entry name" value="NDUFAF7_sf"/>
</dbReference>
<feature type="compositionally biased region" description="Basic residues" evidence="8">
    <location>
        <begin position="29"/>
        <end position="41"/>
    </location>
</feature>
<keyword evidence="5" id="KW-0808">Transferase</keyword>
<evidence type="ECO:0000256" key="4">
    <source>
        <dbReference type="ARBA" id="ARBA00022603"/>
    </source>
</evidence>
<dbReference type="STRING" id="200324.A0A2N5VVY4"/>
<dbReference type="GO" id="GO:0005739">
    <property type="term" value="C:mitochondrion"/>
    <property type="evidence" value="ECO:0007669"/>
    <property type="project" value="UniProtKB-SubCell"/>
</dbReference>
<evidence type="ECO:0000256" key="5">
    <source>
        <dbReference type="ARBA" id="ARBA00022679"/>
    </source>
</evidence>
<feature type="compositionally biased region" description="Polar residues" evidence="8">
    <location>
        <begin position="48"/>
        <end position="60"/>
    </location>
</feature>
<feature type="compositionally biased region" description="Pro residues" evidence="8">
    <location>
        <begin position="14"/>
        <end position="24"/>
    </location>
</feature>
<dbReference type="EMBL" id="PGCJ01000050">
    <property type="protein sequence ID" value="PLW54145.1"/>
    <property type="molecule type" value="Genomic_DNA"/>
</dbReference>
<dbReference type="InterPro" id="IPR029063">
    <property type="entry name" value="SAM-dependent_MTases_sf"/>
</dbReference>
<evidence type="ECO:0000256" key="8">
    <source>
        <dbReference type="SAM" id="MobiDB-lite"/>
    </source>
</evidence>
<dbReference type="GO" id="GO:0032259">
    <property type="term" value="P:methylation"/>
    <property type="evidence" value="ECO:0007669"/>
    <property type="project" value="UniProtKB-KW"/>
</dbReference>
<gene>
    <name evidence="9" type="ORF">PCANC_06456</name>
</gene>
<keyword evidence="4" id="KW-0489">Methyltransferase</keyword>
<keyword evidence="10" id="KW-1185">Reference proteome</keyword>
<evidence type="ECO:0000256" key="3">
    <source>
        <dbReference type="ARBA" id="ARBA00011935"/>
    </source>
</evidence>
<dbReference type="GO" id="GO:0035243">
    <property type="term" value="F:protein-arginine omega-N symmetric methyltransferase activity"/>
    <property type="evidence" value="ECO:0007669"/>
    <property type="project" value="UniProtKB-EC"/>
</dbReference>
<evidence type="ECO:0000256" key="2">
    <source>
        <dbReference type="ARBA" id="ARBA00005891"/>
    </source>
</evidence>
<evidence type="ECO:0000256" key="6">
    <source>
        <dbReference type="ARBA" id="ARBA00023128"/>
    </source>
</evidence>
<dbReference type="EC" id="2.1.1.320" evidence="3"/>
<dbReference type="OrthoDB" id="17415at2759"/>
<feature type="region of interest" description="Disordered" evidence="8">
    <location>
        <begin position="531"/>
        <end position="551"/>
    </location>
</feature>
<comment type="caution">
    <text evidence="9">The sequence shown here is derived from an EMBL/GenBank/DDBJ whole genome shotgun (WGS) entry which is preliminary data.</text>
</comment>
<dbReference type="PANTHER" id="PTHR12049">
    <property type="entry name" value="PROTEIN ARGININE METHYLTRANSFERASE NDUFAF7, MITOCHONDRIAL"/>
    <property type="match status" value="1"/>
</dbReference>
<reference evidence="9 10" key="1">
    <citation type="submission" date="2017-11" db="EMBL/GenBank/DDBJ databases">
        <title>De novo assembly and phasing of dikaryotic genomes from two isolates of Puccinia coronata f. sp. avenae, the causal agent of oat crown rust.</title>
        <authorList>
            <person name="Miller M.E."/>
            <person name="Zhang Y."/>
            <person name="Omidvar V."/>
            <person name="Sperschneider J."/>
            <person name="Schwessinger B."/>
            <person name="Raley C."/>
            <person name="Palmer J.M."/>
            <person name="Garnica D."/>
            <person name="Upadhyaya N."/>
            <person name="Rathjen J."/>
            <person name="Taylor J.M."/>
            <person name="Park R.F."/>
            <person name="Dodds P.N."/>
            <person name="Hirsch C.D."/>
            <person name="Kianian S.F."/>
            <person name="Figueroa M."/>
        </authorList>
    </citation>
    <scope>NUCLEOTIDE SEQUENCE [LARGE SCALE GENOMIC DNA]</scope>
    <source>
        <strain evidence="9">12NC29</strain>
    </source>
</reference>
<sequence length="602" mass="68510">MRDVTSVRRGVRPVNPPPPPPPGTTPHKLQPHRLFPLRHQPHAGVSFSAPTSAAYSSNQRCAGGNSSSRSRGSTQGGVRTSANQANRYNYIQDEFSEGESLNQLISQFSQDSRILQLQTADQLAKFNHPPSPSICLARDFIHDSLYNPNYGYFFNQVEIFDRASHTLQALLNPAHPSDWTKSFEDDLYAEYFDPSSAQHQNQLLVRRQRHDDQQQEPPSSSSSSDQRQIWHTPTELFKPWYAWSMASYIVENHLKESSQKSKLKELKIYEIGAGNGTLCCGILDYIKEHHAGLYEVTQYTTIELSTRLAQRQRDKISHSGHEAHARVVNRSILGLTDSPELSPCPEPCWVLGMEVLDNLSRDVIRRERVSGEPLQSIVITDYQGDYHERFIPITLENNPALLSYLDIMHPHRTQPRGALTTMLENLLATYMPFRSNLTPHEFIPSNYLHLLRSIFRFFPRHRLILSDFSHLPNTLNHPRSNRLGAPVVQTRYNGVTVPASTFLVKPGMFDIFFPTDFGEFARLYDHLHQESLHDDDDDGAPTPSGVRPDSPCVGLQDQNQFLLRILASPHMQQLVRNKTKGAPLDLQRIFGYYQNVKVFTVT</sequence>
<evidence type="ECO:0000256" key="7">
    <source>
        <dbReference type="ARBA" id="ARBA00048612"/>
    </source>
</evidence>
<dbReference type="SUPFAM" id="SSF53335">
    <property type="entry name" value="S-adenosyl-L-methionine-dependent methyltransferases"/>
    <property type="match status" value="1"/>
</dbReference>
<feature type="region of interest" description="Disordered" evidence="8">
    <location>
        <begin position="206"/>
        <end position="229"/>
    </location>
</feature>
<feature type="region of interest" description="Disordered" evidence="8">
    <location>
        <begin position="1"/>
        <end position="85"/>
    </location>
</feature>
<feature type="compositionally biased region" description="Low complexity" evidence="8">
    <location>
        <begin position="215"/>
        <end position="226"/>
    </location>
</feature>
<dbReference type="PANTHER" id="PTHR12049:SF5">
    <property type="entry name" value="PROTEIN ARGININE METHYLTRANSFERASE NDUFAF7 HOMOLOG, MITOCHONDRIAL"/>
    <property type="match status" value="1"/>
</dbReference>
<evidence type="ECO:0000313" key="10">
    <source>
        <dbReference type="Proteomes" id="UP000235388"/>
    </source>
</evidence>
<dbReference type="Gene3D" id="3.40.50.12710">
    <property type="match status" value="1"/>
</dbReference>
<evidence type="ECO:0000313" key="9">
    <source>
        <dbReference type="EMBL" id="PLW54145.1"/>
    </source>
</evidence>
<dbReference type="InterPro" id="IPR003788">
    <property type="entry name" value="NDUFAF7"/>
</dbReference>
<keyword evidence="6" id="KW-0496">Mitochondrion</keyword>
<accession>A0A2N5VVY4</accession>
<comment type="subcellular location">
    <subcellularLocation>
        <location evidence="1">Mitochondrion</location>
    </subcellularLocation>
</comment>
<comment type="catalytic activity">
    <reaction evidence="7">
        <text>L-arginyl-[protein] + 2 S-adenosyl-L-methionine = N(omega),N(omega)'-dimethyl-L-arginyl-[protein] + 2 S-adenosyl-L-homocysteine + 2 H(+)</text>
        <dbReference type="Rhea" id="RHEA:48108"/>
        <dbReference type="Rhea" id="RHEA-COMP:10532"/>
        <dbReference type="Rhea" id="RHEA-COMP:11992"/>
        <dbReference type="ChEBI" id="CHEBI:15378"/>
        <dbReference type="ChEBI" id="CHEBI:29965"/>
        <dbReference type="ChEBI" id="CHEBI:57856"/>
        <dbReference type="ChEBI" id="CHEBI:59789"/>
        <dbReference type="ChEBI" id="CHEBI:88221"/>
        <dbReference type="EC" id="2.1.1.320"/>
    </reaction>
</comment>
<name>A0A2N5VVY4_9BASI</name>
<feature type="compositionally biased region" description="Low complexity" evidence="8">
    <location>
        <begin position="63"/>
        <end position="81"/>
    </location>
</feature>
<comment type="similarity">
    <text evidence="2">Belongs to the NDUFAF7 family.</text>
</comment>
<dbReference type="AlphaFoldDB" id="A0A2N5VVY4"/>
<proteinExistence type="inferred from homology"/>
<dbReference type="Pfam" id="PF02636">
    <property type="entry name" value="Methyltransf_28"/>
    <property type="match status" value="1"/>
</dbReference>
<evidence type="ECO:0000256" key="1">
    <source>
        <dbReference type="ARBA" id="ARBA00004173"/>
    </source>
</evidence>
<dbReference type="Proteomes" id="UP000235388">
    <property type="component" value="Unassembled WGS sequence"/>
</dbReference>